<dbReference type="InterPro" id="IPR050429">
    <property type="entry name" value="PTS_Glucose_EIICBA"/>
</dbReference>
<evidence type="ECO:0000313" key="12">
    <source>
        <dbReference type="Proteomes" id="UP000305511"/>
    </source>
</evidence>
<dbReference type="PANTHER" id="PTHR30009">
    <property type="entry name" value="CYTOCHROME C-TYPE SYNTHESIS PROTEIN AND PTS TRANSMEMBRANE COMPONENT"/>
    <property type="match status" value="1"/>
</dbReference>
<dbReference type="GO" id="GO:0015764">
    <property type="term" value="P:N-acetylglucosamine transport"/>
    <property type="evidence" value="ECO:0007669"/>
    <property type="project" value="TreeGrafter"/>
</dbReference>
<keyword evidence="6 9" id="KW-0812">Transmembrane</keyword>
<evidence type="ECO:0000256" key="6">
    <source>
        <dbReference type="ARBA" id="ARBA00022692"/>
    </source>
</evidence>
<proteinExistence type="predicted"/>
<evidence type="ECO:0000313" key="11">
    <source>
        <dbReference type="EMBL" id="TKK61333.1"/>
    </source>
</evidence>
<keyword evidence="7 9" id="KW-1133">Transmembrane helix</keyword>
<keyword evidence="3" id="KW-1003">Cell membrane</keyword>
<dbReference type="GO" id="GO:0009401">
    <property type="term" value="P:phosphoenolpyruvate-dependent sugar phosphotransferase system"/>
    <property type="evidence" value="ECO:0007669"/>
    <property type="project" value="UniProtKB-KW"/>
</dbReference>
<gene>
    <name evidence="11" type="ORF">EY666_18565</name>
</gene>
<evidence type="ECO:0000256" key="8">
    <source>
        <dbReference type="ARBA" id="ARBA00023136"/>
    </source>
</evidence>
<evidence type="ECO:0000256" key="5">
    <source>
        <dbReference type="ARBA" id="ARBA00022683"/>
    </source>
</evidence>
<dbReference type="GO" id="GO:0090563">
    <property type="term" value="F:protein-phosphocysteine-sugar phosphotransferase activity"/>
    <property type="evidence" value="ECO:0007669"/>
    <property type="project" value="TreeGrafter"/>
</dbReference>
<dbReference type="GO" id="GO:0008982">
    <property type="term" value="F:protein-N(PI)-phosphohistidine-sugar phosphotransferase activity"/>
    <property type="evidence" value="ECO:0007669"/>
    <property type="project" value="InterPro"/>
</dbReference>
<protein>
    <submittedName>
        <fullName evidence="11">PTS N-acetylglucosamine transporter subunit IIABC</fullName>
    </submittedName>
</protein>
<keyword evidence="5" id="KW-0598">Phosphotransferase system</keyword>
<evidence type="ECO:0000256" key="3">
    <source>
        <dbReference type="ARBA" id="ARBA00022475"/>
    </source>
</evidence>
<dbReference type="Proteomes" id="UP000305511">
    <property type="component" value="Unassembled WGS sequence"/>
</dbReference>
<dbReference type="GO" id="GO:0005886">
    <property type="term" value="C:plasma membrane"/>
    <property type="evidence" value="ECO:0007669"/>
    <property type="project" value="UniProtKB-SubCell"/>
</dbReference>
<reference evidence="11 12" key="1">
    <citation type="submission" date="2019-02" db="EMBL/GenBank/DDBJ databases">
        <title>Bacteria dissemination in different level of health care in South Africa: the effectiveness of infections prevention and control.</title>
        <authorList>
            <person name="Shobo C."/>
            <person name="Amoako D.G."/>
            <person name="Allam M."/>
            <person name="Ismail A."/>
            <person name="Bester L.A."/>
            <person name="Essack S.Y."/>
        </authorList>
    </citation>
    <scope>NUCLEOTIDE SEQUENCE [LARGE SCALE GENOMIC DNA]</scope>
    <source>
        <strain evidence="11 12">2SIL2</strain>
    </source>
</reference>
<evidence type="ECO:0000259" key="10">
    <source>
        <dbReference type="PROSITE" id="PS51103"/>
    </source>
</evidence>
<dbReference type="RefSeq" id="WP_170965624.1">
    <property type="nucleotide sequence ID" value="NZ_SIYF01000649.1"/>
</dbReference>
<evidence type="ECO:0000256" key="2">
    <source>
        <dbReference type="ARBA" id="ARBA00022448"/>
    </source>
</evidence>
<dbReference type="PROSITE" id="PS51103">
    <property type="entry name" value="PTS_EIIC_TYPE_1"/>
    <property type="match status" value="1"/>
</dbReference>
<dbReference type="InterPro" id="IPR003352">
    <property type="entry name" value="PTS_EIIC"/>
</dbReference>
<keyword evidence="4" id="KW-0762">Sugar transport</keyword>
<dbReference type="Pfam" id="PF02378">
    <property type="entry name" value="PTS_EIIC"/>
    <property type="match status" value="1"/>
</dbReference>
<dbReference type="EMBL" id="SIYF01000649">
    <property type="protein sequence ID" value="TKK61333.1"/>
    <property type="molecule type" value="Genomic_DNA"/>
</dbReference>
<sequence length="129" mass="13158">MKAYMQRMGRSLMLPVAVLPAASLLVGIANWIVGTIGASPATTFLMNGGLAILNNLALLFAVGLALGMSKDKDGSAALAGLVAYLVPKTVLAPASIQAIKGFKDIAEVNPAFNSMDNNVFVGIVAGLVA</sequence>
<dbReference type="PANTHER" id="PTHR30009:SF4">
    <property type="entry name" value="PTS SYSTEM N-ACETYLGLUCOSAMINE-SPECIFIC EIICBA COMPONENT"/>
    <property type="match status" value="1"/>
</dbReference>
<evidence type="ECO:0000256" key="1">
    <source>
        <dbReference type="ARBA" id="ARBA00004651"/>
    </source>
</evidence>
<dbReference type="InterPro" id="IPR013013">
    <property type="entry name" value="PTS_EIIC_1"/>
</dbReference>
<dbReference type="AlphaFoldDB" id="A0A4V5USP4"/>
<evidence type="ECO:0000256" key="7">
    <source>
        <dbReference type="ARBA" id="ARBA00022989"/>
    </source>
</evidence>
<feature type="domain" description="PTS EIIC type-1" evidence="10">
    <location>
        <begin position="1"/>
        <end position="129"/>
    </location>
</feature>
<evidence type="ECO:0000256" key="9">
    <source>
        <dbReference type="SAM" id="Phobius"/>
    </source>
</evidence>
<feature type="transmembrane region" description="Helical" evidence="9">
    <location>
        <begin position="44"/>
        <end position="66"/>
    </location>
</feature>
<accession>A0A4V5USP4</accession>
<keyword evidence="8 9" id="KW-0472">Membrane</keyword>
<name>A0A4V5USP4_ENTFL</name>
<feature type="non-terminal residue" evidence="11">
    <location>
        <position position="129"/>
    </location>
</feature>
<feature type="transmembrane region" description="Helical" evidence="9">
    <location>
        <begin position="12"/>
        <end position="32"/>
    </location>
</feature>
<organism evidence="11 12">
    <name type="scientific">Enterococcus faecalis</name>
    <name type="common">Streptococcus faecalis</name>
    <dbReference type="NCBI Taxonomy" id="1351"/>
    <lineage>
        <taxon>Bacteria</taxon>
        <taxon>Bacillati</taxon>
        <taxon>Bacillota</taxon>
        <taxon>Bacilli</taxon>
        <taxon>Lactobacillales</taxon>
        <taxon>Enterococcaceae</taxon>
        <taxon>Enterococcus</taxon>
    </lineage>
</organism>
<comment type="caution">
    <text evidence="11">The sequence shown here is derived from an EMBL/GenBank/DDBJ whole genome shotgun (WGS) entry which is preliminary data.</text>
</comment>
<keyword evidence="2" id="KW-0813">Transport</keyword>
<comment type="subcellular location">
    <subcellularLocation>
        <location evidence="1">Cell membrane</location>
        <topology evidence="1">Multi-pass membrane protein</topology>
    </subcellularLocation>
</comment>
<evidence type="ECO:0000256" key="4">
    <source>
        <dbReference type="ARBA" id="ARBA00022597"/>
    </source>
</evidence>